<dbReference type="AlphaFoldDB" id="A0A9W7DLG0"/>
<reference evidence="1" key="1">
    <citation type="submission" date="2022-07" db="EMBL/GenBank/DDBJ databases">
        <title>Genome analysis of Parmales, a sister group of diatoms, reveals the evolutionary specialization of diatoms from phago-mixotrophs to photoautotrophs.</title>
        <authorList>
            <person name="Ban H."/>
            <person name="Sato S."/>
            <person name="Yoshikawa S."/>
            <person name="Kazumasa Y."/>
            <person name="Nakamura Y."/>
            <person name="Ichinomiya M."/>
            <person name="Saitoh K."/>
            <person name="Sato N."/>
            <person name="Blanc-Mathieu R."/>
            <person name="Endo H."/>
            <person name="Kuwata A."/>
            <person name="Ogata H."/>
        </authorList>
    </citation>
    <scope>NUCLEOTIDE SEQUENCE</scope>
</reference>
<comment type="caution">
    <text evidence="1">The sequence shown here is derived from an EMBL/GenBank/DDBJ whole genome shotgun (WGS) entry which is preliminary data.</text>
</comment>
<dbReference type="OrthoDB" id="49476at2759"/>
<sequence>MESTHVKLRTLSAYVSTLGGGYFCCRYLTHSDYLAKLGKKIMDQLGDEGGGMRVKVNEAYGNIHKGKFGKAEGILREVEGWAGREGDGELGDIVKAAKKFMGDVRRVGERGGRGGTEDELYRIRIVREG</sequence>
<proteinExistence type="predicted"/>
<organism evidence="1 2">
    <name type="scientific">Triparma retinervis</name>
    <dbReference type="NCBI Taxonomy" id="2557542"/>
    <lineage>
        <taxon>Eukaryota</taxon>
        <taxon>Sar</taxon>
        <taxon>Stramenopiles</taxon>
        <taxon>Ochrophyta</taxon>
        <taxon>Bolidophyceae</taxon>
        <taxon>Parmales</taxon>
        <taxon>Triparmaceae</taxon>
        <taxon>Triparma</taxon>
    </lineage>
</organism>
<dbReference type="EMBL" id="BRXZ01001854">
    <property type="protein sequence ID" value="GMH47914.1"/>
    <property type="molecule type" value="Genomic_DNA"/>
</dbReference>
<dbReference type="Proteomes" id="UP001165082">
    <property type="component" value="Unassembled WGS sequence"/>
</dbReference>
<evidence type="ECO:0000313" key="1">
    <source>
        <dbReference type="EMBL" id="GMH47914.1"/>
    </source>
</evidence>
<gene>
    <name evidence="1" type="ORF">TrRE_jg5517</name>
</gene>
<keyword evidence="2" id="KW-1185">Reference proteome</keyword>
<evidence type="ECO:0000313" key="2">
    <source>
        <dbReference type="Proteomes" id="UP001165082"/>
    </source>
</evidence>
<name>A0A9W7DLG0_9STRA</name>
<accession>A0A9W7DLG0</accession>
<protein>
    <submittedName>
        <fullName evidence="1">Uncharacterized protein</fullName>
    </submittedName>
</protein>